<gene>
    <name evidence="2" type="ORF">CPLU01_10883</name>
</gene>
<accession>A0A8H6N980</accession>
<proteinExistence type="predicted"/>
<evidence type="ECO:0000313" key="2">
    <source>
        <dbReference type="EMBL" id="KAF6824373.1"/>
    </source>
</evidence>
<reference evidence="2" key="1">
    <citation type="journal article" date="2020" name="Phytopathology">
        <title>Genome Sequence Resources of Colletotrichum truncatum, C. plurivorum, C. musicola, and C. sojae: Four Species Pathogenic to Soybean (Glycine max).</title>
        <authorList>
            <person name="Rogerio F."/>
            <person name="Boufleur T.R."/>
            <person name="Ciampi-Guillardi M."/>
            <person name="Sukno S.A."/>
            <person name="Thon M.R."/>
            <person name="Massola Junior N.S."/>
            <person name="Baroncelli R."/>
        </authorList>
    </citation>
    <scope>NUCLEOTIDE SEQUENCE</scope>
    <source>
        <strain evidence="2">LFN00145</strain>
    </source>
</reference>
<feature type="compositionally biased region" description="Low complexity" evidence="1">
    <location>
        <begin position="64"/>
        <end position="80"/>
    </location>
</feature>
<organism evidence="2 3">
    <name type="scientific">Colletotrichum plurivorum</name>
    <dbReference type="NCBI Taxonomy" id="2175906"/>
    <lineage>
        <taxon>Eukaryota</taxon>
        <taxon>Fungi</taxon>
        <taxon>Dikarya</taxon>
        <taxon>Ascomycota</taxon>
        <taxon>Pezizomycotina</taxon>
        <taxon>Sordariomycetes</taxon>
        <taxon>Hypocreomycetidae</taxon>
        <taxon>Glomerellales</taxon>
        <taxon>Glomerellaceae</taxon>
        <taxon>Colletotrichum</taxon>
        <taxon>Colletotrichum orchidearum species complex</taxon>
    </lineage>
</organism>
<dbReference type="Proteomes" id="UP000654918">
    <property type="component" value="Unassembled WGS sequence"/>
</dbReference>
<evidence type="ECO:0000313" key="3">
    <source>
        <dbReference type="Proteomes" id="UP000654918"/>
    </source>
</evidence>
<dbReference type="AlphaFoldDB" id="A0A8H6N980"/>
<comment type="caution">
    <text evidence="2">The sequence shown here is derived from an EMBL/GenBank/DDBJ whole genome shotgun (WGS) entry which is preliminary data.</text>
</comment>
<sequence length="97" mass="10021">MVSPSSPKMPGERALGRDTIDSYSEGWKTTTRSLTRLGPCLGSDPTFAMDRRPGTCSQHDPMVPSAASSSERPEPASTSAGGTGGKPLANAKIGAQD</sequence>
<keyword evidence="3" id="KW-1185">Reference proteome</keyword>
<feature type="compositionally biased region" description="Basic and acidic residues" evidence="1">
    <location>
        <begin position="10"/>
        <end position="20"/>
    </location>
</feature>
<feature type="region of interest" description="Disordered" evidence="1">
    <location>
        <begin position="1"/>
        <end position="97"/>
    </location>
</feature>
<evidence type="ECO:0000256" key="1">
    <source>
        <dbReference type="SAM" id="MobiDB-lite"/>
    </source>
</evidence>
<protein>
    <submittedName>
        <fullName evidence="2">Uncharacterized protein</fullName>
    </submittedName>
</protein>
<name>A0A8H6N980_9PEZI</name>
<dbReference type="EMBL" id="WIGO01000194">
    <property type="protein sequence ID" value="KAF6824373.1"/>
    <property type="molecule type" value="Genomic_DNA"/>
</dbReference>